<reference evidence="1 2" key="1">
    <citation type="journal article" date="2018" name="Front. Plant Sci.">
        <title>Red Clover (Trifolium pratense) and Zigzag Clover (T. medium) - A Picture of Genomic Similarities and Differences.</title>
        <authorList>
            <person name="Dluhosova J."/>
            <person name="Istvanek J."/>
            <person name="Nedelnik J."/>
            <person name="Repkova J."/>
        </authorList>
    </citation>
    <scope>NUCLEOTIDE SEQUENCE [LARGE SCALE GENOMIC DNA]</scope>
    <source>
        <strain evidence="2">cv. 10/8</strain>
        <tissue evidence="1">Leaf</tissue>
    </source>
</reference>
<keyword evidence="2" id="KW-1185">Reference proteome</keyword>
<sequence>MSSFRIILDGSHGHLQGPELFLQLLLLLRQAGNLRSLLPKF</sequence>
<name>A0A392UCK4_9FABA</name>
<dbReference type="Proteomes" id="UP000265520">
    <property type="component" value="Unassembled WGS sequence"/>
</dbReference>
<comment type="caution">
    <text evidence="1">The sequence shown here is derived from an EMBL/GenBank/DDBJ whole genome shotgun (WGS) entry which is preliminary data.</text>
</comment>
<protein>
    <submittedName>
        <fullName evidence="1">Uncharacterized protein</fullName>
    </submittedName>
</protein>
<feature type="non-terminal residue" evidence="1">
    <location>
        <position position="41"/>
    </location>
</feature>
<accession>A0A392UCK4</accession>
<evidence type="ECO:0000313" key="2">
    <source>
        <dbReference type="Proteomes" id="UP000265520"/>
    </source>
</evidence>
<evidence type="ECO:0000313" key="1">
    <source>
        <dbReference type="EMBL" id="MCI71251.1"/>
    </source>
</evidence>
<organism evidence="1 2">
    <name type="scientific">Trifolium medium</name>
    <dbReference type="NCBI Taxonomy" id="97028"/>
    <lineage>
        <taxon>Eukaryota</taxon>
        <taxon>Viridiplantae</taxon>
        <taxon>Streptophyta</taxon>
        <taxon>Embryophyta</taxon>
        <taxon>Tracheophyta</taxon>
        <taxon>Spermatophyta</taxon>
        <taxon>Magnoliopsida</taxon>
        <taxon>eudicotyledons</taxon>
        <taxon>Gunneridae</taxon>
        <taxon>Pentapetalae</taxon>
        <taxon>rosids</taxon>
        <taxon>fabids</taxon>
        <taxon>Fabales</taxon>
        <taxon>Fabaceae</taxon>
        <taxon>Papilionoideae</taxon>
        <taxon>50 kb inversion clade</taxon>
        <taxon>NPAAA clade</taxon>
        <taxon>Hologalegina</taxon>
        <taxon>IRL clade</taxon>
        <taxon>Trifolieae</taxon>
        <taxon>Trifolium</taxon>
    </lineage>
</organism>
<dbReference type="EMBL" id="LXQA010792787">
    <property type="protein sequence ID" value="MCI71251.1"/>
    <property type="molecule type" value="Genomic_DNA"/>
</dbReference>
<dbReference type="AlphaFoldDB" id="A0A392UCK4"/>
<proteinExistence type="predicted"/>